<gene>
    <name evidence="3" type="ORF">PENTCL1PPCAC_19414</name>
</gene>
<protein>
    <submittedName>
        <fullName evidence="3">Uncharacterized protein</fullName>
    </submittedName>
</protein>
<comment type="caution">
    <text evidence="3">The sequence shown here is derived from an EMBL/GenBank/DDBJ whole genome shotgun (WGS) entry which is preliminary data.</text>
</comment>
<keyword evidence="2" id="KW-0812">Transmembrane</keyword>
<feature type="transmembrane region" description="Helical" evidence="2">
    <location>
        <begin position="112"/>
        <end position="136"/>
    </location>
</feature>
<keyword evidence="2" id="KW-0472">Membrane</keyword>
<evidence type="ECO:0000313" key="4">
    <source>
        <dbReference type="Proteomes" id="UP001432027"/>
    </source>
</evidence>
<feature type="transmembrane region" description="Helical" evidence="2">
    <location>
        <begin position="83"/>
        <end position="106"/>
    </location>
</feature>
<feature type="non-terminal residue" evidence="3">
    <location>
        <position position="279"/>
    </location>
</feature>
<evidence type="ECO:0000313" key="3">
    <source>
        <dbReference type="EMBL" id="GMS97239.1"/>
    </source>
</evidence>
<feature type="transmembrane region" description="Helical" evidence="2">
    <location>
        <begin position="44"/>
        <end position="76"/>
    </location>
</feature>
<reference evidence="3" key="1">
    <citation type="submission" date="2023-10" db="EMBL/GenBank/DDBJ databases">
        <title>Genome assembly of Pristionchus species.</title>
        <authorList>
            <person name="Yoshida K."/>
            <person name="Sommer R.J."/>
        </authorList>
    </citation>
    <scope>NUCLEOTIDE SEQUENCE</scope>
    <source>
        <strain evidence="3">RS0144</strain>
    </source>
</reference>
<sequence length="279" mass="29588">VTYRSIVSRGTVVILVVSPGLLSGGLVIVVVVGRVGGSLVAATVVIVLSIVSSGTVVVLVVSPGLISGGIVIVVVFGRVGGSLVVAASVVIVLSIVCRGTVVVLIVSPGGQWGLSGVAVIRSIIIGVTVAIVSVVVGRARVSRSTIVVVVERRGRVGSVASPPLRLALCQGHRDVIGARQSLLCVVHRSSPRAFRRWVHHHHRWAAWLRACVRLRQRPRGPLQLAGGRCKHRVPPTRPRPPSACARGGPRSDARATCRARGGRRRRRRWPSEGRQRRRG</sequence>
<dbReference type="Proteomes" id="UP001432027">
    <property type="component" value="Unassembled WGS sequence"/>
</dbReference>
<feature type="non-terminal residue" evidence="3">
    <location>
        <position position="1"/>
    </location>
</feature>
<dbReference type="EMBL" id="BTSX01000004">
    <property type="protein sequence ID" value="GMS97239.1"/>
    <property type="molecule type" value="Genomic_DNA"/>
</dbReference>
<accession>A0AAV5TTC2</accession>
<feature type="region of interest" description="Disordered" evidence="1">
    <location>
        <begin position="223"/>
        <end position="279"/>
    </location>
</feature>
<dbReference type="AlphaFoldDB" id="A0AAV5TTC2"/>
<keyword evidence="2" id="KW-1133">Transmembrane helix</keyword>
<feature type="compositionally biased region" description="Basic and acidic residues" evidence="1">
    <location>
        <begin position="269"/>
        <end position="279"/>
    </location>
</feature>
<feature type="transmembrane region" description="Helical" evidence="2">
    <location>
        <begin position="12"/>
        <end position="32"/>
    </location>
</feature>
<proteinExistence type="predicted"/>
<evidence type="ECO:0000256" key="2">
    <source>
        <dbReference type="SAM" id="Phobius"/>
    </source>
</evidence>
<evidence type="ECO:0000256" key="1">
    <source>
        <dbReference type="SAM" id="MobiDB-lite"/>
    </source>
</evidence>
<keyword evidence="4" id="KW-1185">Reference proteome</keyword>
<name>A0AAV5TTC2_9BILA</name>
<organism evidence="3 4">
    <name type="scientific">Pristionchus entomophagus</name>
    <dbReference type="NCBI Taxonomy" id="358040"/>
    <lineage>
        <taxon>Eukaryota</taxon>
        <taxon>Metazoa</taxon>
        <taxon>Ecdysozoa</taxon>
        <taxon>Nematoda</taxon>
        <taxon>Chromadorea</taxon>
        <taxon>Rhabditida</taxon>
        <taxon>Rhabditina</taxon>
        <taxon>Diplogasteromorpha</taxon>
        <taxon>Diplogasteroidea</taxon>
        <taxon>Neodiplogasteridae</taxon>
        <taxon>Pristionchus</taxon>
    </lineage>
</organism>